<keyword evidence="4" id="KW-1185">Reference proteome</keyword>
<dbReference type="Pfam" id="PF13088">
    <property type="entry name" value="BNR_2"/>
    <property type="match status" value="1"/>
</dbReference>
<dbReference type="CDD" id="cd15482">
    <property type="entry name" value="Sialidase_non-viral"/>
    <property type="match status" value="1"/>
</dbReference>
<reference evidence="4" key="1">
    <citation type="submission" date="2015-02" db="EMBL/GenBank/DDBJ databases">
        <title>Genome sequencing for Strongylocentrotus purpuratus.</title>
        <authorList>
            <person name="Murali S."/>
            <person name="Liu Y."/>
            <person name="Vee V."/>
            <person name="English A."/>
            <person name="Wang M."/>
            <person name="Skinner E."/>
            <person name="Han Y."/>
            <person name="Muzny D.M."/>
            <person name="Worley K.C."/>
            <person name="Gibbs R.A."/>
        </authorList>
    </citation>
    <scope>NUCLEOTIDE SEQUENCE</scope>
</reference>
<organism evidence="3 4">
    <name type="scientific">Strongylocentrotus purpuratus</name>
    <name type="common">Purple sea urchin</name>
    <dbReference type="NCBI Taxonomy" id="7668"/>
    <lineage>
        <taxon>Eukaryota</taxon>
        <taxon>Metazoa</taxon>
        <taxon>Echinodermata</taxon>
        <taxon>Eleutherozoa</taxon>
        <taxon>Echinozoa</taxon>
        <taxon>Echinoidea</taxon>
        <taxon>Euechinoidea</taxon>
        <taxon>Echinacea</taxon>
        <taxon>Camarodonta</taxon>
        <taxon>Echinidea</taxon>
        <taxon>Strongylocentrotidae</taxon>
        <taxon>Strongylocentrotus</taxon>
    </lineage>
</organism>
<dbReference type="InterPro" id="IPR036278">
    <property type="entry name" value="Sialidase_sf"/>
</dbReference>
<dbReference type="SUPFAM" id="SSF50939">
    <property type="entry name" value="Sialidases"/>
    <property type="match status" value="1"/>
</dbReference>
<dbReference type="PANTHER" id="PTHR10628:SF30">
    <property type="entry name" value="EXO-ALPHA-SIALIDASE"/>
    <property type="match status" value="1"/>
</dbReference>
<proteinExistence type="inferred from homology"/>
<evidence type="ECO:0000313" key="3">
    <source>
        <dbReference type="EnsemblMetazoa" id="XP_030844514"/>
    </source>
</evidence>
<dbReference type="PANTHER" id="PTHR10628">
    <property type="entry name" value="SIALIDASE"/>
    <property type="match status" value="1"/>
</dbReference>
<dbReference type="InterPro" id="IPR011040">
    <property type="entry name" value="Sialidase"/>
</dbReference>
<dbReference type="GO" id="GO:0005737">
    <property type="term" value="C:cytoplasm"/>
    <property type="evidence" value="ECO:0000318"/>
    <property type="project" value="GO_Central"/>
</dbReference>
<comment type="similarity">
    <text evidence="1">Belongs to the glycosyl hydrolase 33 family.</text>
</comment>
<dbReference type="GeneID" id="583431"/>
<accession>A0A7M7P356</accession>
<protein>
    <recommendedName>
        <fullName evidence="2">Sialidase domain-containing protein</fullName>
    </recommendedName>
</protein>
<dbReference type="KEGG" id="spu:583431"/>
<evidence type="ECO:0000313" key="4">
    <source>
        <dbReference type="Proteomes" id="UP000007110"/>
    </source>
</evidence>
<dbReference type="GO" id="GO:0006689">
    <property type="term" value="P:ganglioside catabolic process"/>
    <property type="evidence" value="ECO:0000318"/>
    <property type="project" value="GO_Central"/>
</dbReference>
<dbReference type="Gene3D" id="2.120.10.10">
    <property type="match status" value="1"/>
</dbReference>
<dbReference type="EnsemblMetazoa" id="XM_030988654">
    <property type="protein sequence ID" value="XP_030844514"/>
    <property type="gene ID" value="LOC583431"/>
</dbReference>
<reference evidence="3" key="2">
    <citation type="submission" date="2021-01" db="UniProtKB">
        <authorList>
            <consortium name="EnsemblMetazoa"/>
        </authorList>
    </citation>
    <scope>IDENTIFICATION</scope>
</reference>
<dbReference type="GO" id="GO:0009313">
    <property type="term" value="P:oligosaccharide catabolic process"/>
    <property type="evidence" value="ECO:0000318"/>
    <property type="project" value="GO_Central"/>
</dbReference>
<dbReference type="InParanoid" id="A0A7M7P356"/>
<name>A0A7M7P356_STRPU</name>
<dbReference type="GO" id="GO:0005764">
    <property type="term" value="C:lysosome"/>
    <property type="evidence" value="ECO:0000318"/>
    <property type="project" value="GO_Central"/>
</dbReference>
<feature type="domain" description="Sialidase" evidence="2">
    <location>
        <begin position="174"/>
        <end position="467"/>
    </location>
</feature>
<dbReference type="InterPro" id="IPR026856">
    <property type="entry name" value="Sialidase_fam"/>
</dbReference>
<evidence type="ECO:0000256" key="1">
    <source>
        <dbReference type="ARBA" id="ARBA00009348"/>
    </source>
</evidence>
<dbReference type="GO" id="GO:0004308">
    <property type="term" value="F:exo-alpha-sialidase activity"/>
    <property type="evidence" value="ECO:0000318"/>
    <property type="project" value="GO_Central"/>
</dbReference>
<dbReference type="OMA" id="GHTWVRG"/>
<dbReference type="AlphaFoldDB" id="A0A7M7P356"/>
<sequence length="519" mass="57852">MRIWHLRRLVVLLGTAAVLGSILLFMSGSKSGLSNMNFLESAQIDRIQRLKQKMNLPLRRSAPVANNETCTVPNGNLNSSMGPRIRLEKPVLQKLLHQSHLPSTPPWPRDVESLFDAAAIQASGLPVFKPRIPALVYHKQTFLAFSEARFDGLKDFGNIMMVVRRGLVEGREISWGTIKLLVNLPAFRINNPSPIVDKVNDAIVLVFSAFPTELSFQDMMAFPRFPMSKMYIMKTYDLGETWTPYEDISYQTVLTMHPVPVLMVPGPGHSIQLKCGRIVVPCNYFTQDKRGKSLNGLCHNCSNYNRAIYSDDGGITWTVGGRSKFKRDPFRIPIHPNEVMAVELDNGVVSLNSRTLNFQQTRAAIYSFDGGATLSETILKDELVEPGWKITKQGKSSPRAAGGCQASLIAFPRPKGITIGQKTWVILSNPADRIERQNLALRLSIDGCQTWSQPFGIHDVFAAYSDITYFEMTDANGTSLPHLGLLFEGGKQGPYEYTRFKIFTLGQVLQGLMASTPSR</sequence>
<dbReference type="RefSeq" id="XP_030844514.1">
    <property type="nucleotide sequence ID" value="XM_030988654.1"/>
</dbReference>
<dbReference type="OrthoDB" id="2739686at2759"/>
<dbReference type="GO" id="GO:0016020">
    <property type="term" value="C:membrane"/>
    <property type="evidence" value="ECO:0000318"/>
    <property type="project" value="GO_Central"/>
</dbReference>
<evidence type="ECO:0000259" key="2">
    <source>
        <dbReference type="Pfam" id="PF13088"/>
    </source>
</evidence>
<dbReference type="FunCoup" id="A0A7M7P356">
    <property type="interactions" value="90"/>
</dbReference>
<dbReference type="Proteomes" id="UP000007110">
    <property type="component" value="Unassembled WGS sequence"/>
</dbReference>